<dbReference type="InterPro" id="IPR000425">
    <property type="entry name" value="MIP"/>
</dbReference>
<comment type="similarity">
    <text evidence="2 7">Belongs to the MIP/aquaporin (TC 1.A.8) family.</text>
</comment>
<protein>
    <recommendedName>
        <fullName evidence="12">Aquaporin</fullName>
    </recommendedName>
</protein>
<dbReference type="GO" id="GO:0015254">
    <property type="term" value="F:glycerol channel activity"/>
    <property type="evidence" value="ECO:0007669"/>
    <property type="project" value="TreeGrafter"/>
</dbReference>
<feature type="compositionally biased region" description="Basic residues" evidence="8">
    <location>
        <begin position="87"/>
        <end position="98"/>
    </location>
</feature>
<feature type="transmembrane region" description="Helical" evidence="9">
    <location>
        <begin position="373"/>
        <end position="393"/>
    </location>
</feature>
<dbReference type="NCBIfam" id="TIGR00861">
    <property type="entry name" value="MIP"/>
    <property type="match status" value="1"/>
</dbReference>
<evidence type="ECO:0000256" key="3">
    <source>
        <dbReference type="ARBA" id="ARBA00022448"/>
    </source>
</evidence>
<evidence type="ECO:0000256" key="4">
    <source>
        <dbReference type="ARBA" id="ARBA00022692"/>
    </source>
</evidence>
<feature type="compositionally biased region" description="Basic and acidic residues" evidence="8">
    <location>
        <begin position="44"/>
        <end position="56"/>
    </location>
</feature>
<dbReference type="OrthoDB" id="3222at2759"/>
<keyword evidence="4 7" id="KW-0812">Transmembrane</keyword>
<dbReference type="Gene3D" id="1.20.1080.10">
    <property type="entry name" value="Glycerol uptake facilitator protein"/>
    <property type="match status" value="1"/>
</dbReference>
<organism evidence="10 11">
    <name type="scientific">Pseudocercospora eumusae</name>
    <dbReference type="NCBI Taxonomy" id="321146"/>
    <lineage>
        <taxon>Eukaryota</taxon>
        <taxon>Fungi</taxon>
        <taxon>Dikarya</taxon>
        <taxon>Ascomycota</taxon>
        <taxon>Pezizomycotina</taxon>
        <taxon>Dothideomycetes</taxon>
        <taxon>Dothideomycetidae</taxon>
        <taxon>Mycosphaerellales</taxon>
        <taxon>Mycosphaerellaceae</taxon>
        <taxon>Pseudocercospora</taxon>
    </lineage>
</organism>
<keyword evidence="5 9" id="KW-1133">Transmembrane helix</keyword>
<dbReference type="InterPro" id="IPR023271">
    <property type="entry name" value="Aquaporin-like"/>
</dbReference>
<reference evidence="10 11" key="1">
    <citation type="submission" date="2015-07" db="EMBL/GenBank/DDBJ databases">
        <title>Comparative genomics of the Sigatoka disease complex on banana suggests a link between parallel evolutionary changes in Pseudocercospora fijiensis and Pseudocercospora eumusae and increased virulence on the banana host.</title>
        <authorList>
            <person name="Chang T.-C."/>
            <person name="Salvucci A."/>
            <person name="Crous P.W."/>
            <person name="Stergiopoulos I."/>
        </authorList>
    </citation>
    <scope>NUCLEOTIDE SEQUENCE [LARGE SCALE GENOMIC DNA]</scope>
    <source>
        <strain evidence="10 11">CBS 114824</strain>
    </source>
</reference>
<comment type="subcellular location">
    <subcellularLocation>
        <location evidence="1">Membrane</location>
        <topology evidence="1">Multi-pass membrane protein</topology>
    </subcellularLocation>
</comment>
<accession>A0A139HTJ8</accession>
<feature type="transmembrane region" description="Helical" evidence="9">
    <location>
        <begin position="291"/>
        <end position="308"/>
    </location>
</feature>
<feature type="transmembrane region" description="Helical" evidence="9">
    <location>
        <begin position="320"/>
        <end position="341"/>
    </location>
</feature>
<evidence type="ECO:0000256" key="5">
    <source>
        <dbReference type="ARBA" id="ARBA00022989"/>
    </source>
</evidence>
<evidence type="ECO:0000313" key="11">
    <source>
        <dbReference type="Proteomes" id="UP000070133"/>
    </source>
</evidence>
<dbReference type="PANTHER" id="PTHR43829:SF9">
    <property type="entry name" value="AQUAPORIN-9"/>
    <property type="match status" value="1"/>
</dbReference>
<feature type="compositionally biased region" description="Polar residues" evidence="8">
    <location>
        <begin position="10"/>
        <end position="28"/>
    </location>
</feature>
<dbReference type="SUPFAM" id="SSF81338">
    <property type="entry name" value="Aquaporin-like"/>
    <property type="match status" value="1"/>
</dbReference>
<dbReference type="CDD" id="cd00333">
    <property type="entry name" value="MIP"/>
    <property type="match status" value="1"/>
</dbReference>
<evidence type="ECO:0000256" key="1">
    <source>
        <dbReference type="ARBA" id="ARBA00004141"/>
    </source>
</evidence>
<dbReference type="Proteomes" id="UP000070133">
    <property type="component" value="Unassembled WGS sequence"/>
</dbReference>
<keyword evidence="6 9" id="KW-0472">Membrane</keyword>
<evidence type="ECO:0000256" key="7">
    <source>
        <dbReference type="RuleBase" id="RU000477"/>
    </source>
</evidence>
<feature type="transmembrane region" description="Helical" evidence="9">
    <location>
        <begin position="229"/>
        <end position="249"/>
    </location>
</feature>
<dbReference type="PRINTS" id="PR00783">
    <property type="entry name" value="MINTRINSICP"/>
</dbReference>
<comment type="caution">
    <text evidence="10">The sequence shown here is derived from an EMBL/GenBank/DDBJ whole genome shotgun (WGS) entry which is preliminary data.</text>
</comment>
<evidence type="ECO:0000256" key="8">
    <source>
        <dbReference type="SAM" id="MobiDB-lite"/>
    </source>
</evidence>
<evidence type="ECO:0000256" key="9">
    <source>
        <dbReference type="SAM" id="Phobius"/>
    </source>
</evidence>
<name>A0A139HTJ8_9PEZI</name>
<dbReference type="Pfam" id="PF00230">
    <property type="entry name" value="MIP"/>
    <property type="match status" value="1"/>
</dbReference>
<evidence type="ECO:0000256" key="2">
    <source>
        <dbReference type="ARBA" id="ARBA00006175"/>
    </source>
</evidence>
<sequence>MLEPVRIPSGYTSTMATQPINAQRSLETLPNAAVHAQHPLNRSSSEEWSDKDHKDSLQSPTTPTMAHLDNMDSPPPQNMFTADGGHKHPRGHGLKKKASSTLQSPRAWMGLRPMATLDEELDHAGHNHLFWPKVKIALKEPIAEFWGTFILVLFGDAAIAQTMLSGTDAVRASSPGGGGFGAWDTISWAWGLGLMLGVYVAGDSGAFLNPAICLASCIFRKLPWRRLPMYWAAEFLGAFVAAGVVYGNYVNGINQYEGHGIRSVASATNPTGTAGIFATFPASDLTKASQFFDQFIGSALLVFLIWTLKDDSNKGKFVASGAWFPLGLFFVMLGIATAFGWQTGFAINPARDLGPRAMIAALGYSGVWSAGGYYFWVPIVAPFCGAVVGAFLYDVFIFTGETPVNTPWVGLKKLINPKRTIQERLEHQRQQSIV</sequence>
<keyword evidence="3 7" id="KW-0813">Transport</keyword>
<keyword evidence="11" id="KW-1185">Reference proteome</keyword>
<dbReference type="GO" id="GO:0005886">
    <property type="term" value="C:plasma membrane"/>
    <property type="evidence" value="ECO:0007669"/>
    <property type="project" value="TreeGrafter"/>
</dbReference>
<dbReference type="InterPro" id="IPR050363">
    <property type="entry name" value="MIP/Aquaporin"/>
</dbReference>
<dbReference type="GO" id="GO:0015250">
    <property type="term" value="F:water channel activity"/>
    <property type="evidence" value="ECO:0007669"/>
    <property type="project" value="TreeGrafter"/>
</dbReference>
<evidence type="ECO:0000313" key="10">
    <source>
        <dbReference type="EMBL" id="KXT05672.1"/>
    </source>
</evidence>
<evidence type="ECO:0000256" key="6">
    <source>
        <dbReference type="ARBA" id="ARBA00023136"/>
    </source>
</evidence>
<feature type="region of interest" description="Disordered" evidence="8">
    <location>
        <begin position="1"/>
        <end position="99"/>
    </location>
</feature>
<feature type="transmembrane region" description="Helical" evidence="9">
    <location>
        <begin position="186"/>
        <end position="208"/>
    </location>
</feature>
<dbReference type="EMBL" id="LFZN01000011">
    <property type="protein sequence ID" value="KXT05672.1"/>
    <property type="molecule type" value="Genomic_DNA"/>
</dbReference>
<evidence type="ECO:0008006" key="12">
    <source>
        <dbReference type="Google" id="ProtNLM"/>
    </source>
</evidence>
<feature type="transmembrane region" description="Helical" evidence="9">
    <location>
        <begin position="145"/>
        <end position="166"/>
    </location>
</feature>
<dbReference type="PANTHER" id="PTHR43829">
    <property type="entry name" value="AQUAPORIN OR AQUAGLYCEROPORIN RELATED"/>
    <property type="match status" value="1"/>
</dbReference>
<dbReference type="AlphaFoldDB" id="A0A139HTJ8"/>
<dbReference type="STRING" id="321146.A0A139HTJ8"/>
<gene>
    <name evidence="10" type="ORF">AC578_5645</name>
</gene>
<proteinExistence type="inferred from homology"/>